<dbReference type="Proteomes" id="UP001595579">
    <property type="component" value="Unassembled WGS sequence"/>
</dbReference>
<evidence type="ECO:0000313" key="1">
    <source>
        <dbReference type="EMBL" id="MFC3283835.1"/>
    </source>
</evidence>
<accession>A0ABV7LNP5</accession>
<sequence length="44" mass="5027">MVTADLDEGPIIEQDVQRVDHAAMAIKPLLEHRILLNDDRTIIF</sequence>
<organism evidence="1 2">
    <name type="scientific">Litchfieldella rifensis</name>
    <dbReference type="NCBI Taxonomy" id="762643"/>
    <lineage>
        <taxon>Bacteria</taxon>
        <taxon>Pseudomonadati</taxon>
        <taxon>Pseudomonadota</taxon>
        <taxon>Gammaproteobacteria</taxon>
        <taxon>Oceanospirillales</taxon>
        <taxon>Halomonadaceae</taxon>
        <taxon>Litchfieldella</taxon>
    </lineage>
</organism>
<dbReference type="SUPFAM" id="SSF53328">
    <property type="entry name" value="Formyltransferase"/>
    <property type="match status" value="1"/>
</dbReference>
<evidence type="ECO:0000313" key="2">
    <source>
        <dbReference type="Proteomes" id="UP001595579"/>
    </source>
</evidence>
<comment type="caution">
    <text evidence="1">The sequence shown here is derived from an EMBL/GenBank/DDBJ whole genome shotgun (WGS) entry which is preliminary data.</text>
</comment>
<dbReference type="InterPro" id="IPR036477">
    <property type="entry name" value="Formyl_transf_N_sf"/>
</dbReference>
<protein>
    <submittedName>
        <fullName evidence="1">Uncharacterized protein</fullName>
    </submittedName>
</protein>
<keyword evidence="2" id="KW-1185">Reference proteome</keyword>
<gene>
    <name evidence="1" type="ORF">ACFOEV_09465</name>
</gene>
<dbReference type="RefSeq" id="WP_386773229.1">
    <property type="nucleotide sequence ID" value="NZ_JBHRUG010000019.1"/>
</dbReference>
<reference evidence="2" key="1">
    <citation type="journal article" date="2019" name="Int. J. Syst. Evol. Microbiol.">
        <title>The Global Catalogue of Microorganisms (GCM) 10K type strain sequencing project: providing services to taxonomists for standard genome sequencing and annotation.</title>
        <authorList>
            <consortium name="The Broad Institute Genomics Platform"/>
            <consortium name="The Broad Institute Genome Sequencing Center for Infectious Disease"/>
            <person name="Wu L."/>
            <person name="Ma J."/>
        </authorList>
    </citation>
    <scope>NUCLEOTIDE SEQUENCE [LARGE SCALE GENOMIC DNA]</scope>
    <source>
        <strain evidence="2">CECT 7698</strain>
    </source>
</reference>
<dbReference type="EMBL" id="JBHRUG010000019">
    <property type="protein sequence ID" value="MFC3283835.1"/>
    <property type="molecule type" value="Genomic_DNA"/>
</dbReference>
<proteinExistence type="predicted"/>
<name>A0ABV7LNP5_9GAMM</name>